<reference evidence="9" key="1">
    <citation type="submission" date="2017-09" db="EMBL/GenBank/DDBJ databases">
        <title>Depth-based differentiation of microbial function through sediment-hosted aquifers and enrichment of novel symbionts in the deep terrestrial subsurface.</title>
        <authorList>
            <person name="Probst A.J."/>
            <person name="Ladd B."/>
            <person name="Jarett J.K."/>
            <person name="Geller-Mcgrath D.E."/>
            <person name="Sieber C.M.K."/>
            <person name="Emerson J.B."/>
            <person name="Anantharaman K."/>
            <person name="Thomas B.C."/>
            <person name="Malmstrom R."/>
            <person name="Stieglmeier M."/>
            <person name="Klingl A."/>
            <person name="Woyke T."/>
            <person name="Ryan C.M."/>
            <person name="Banfield J.F."/>
        </authorList>
    </citation>
    <scope>NUCLEOTIDE SEQUENCE [LARGE SCALE GENOMIC DNA]</scope>
</reference>
<dbReference type="PROSITE" id="PS50112">
    <property type="entry name" value="PAS"/>
    <property type="match status" value="1"/>
</dbReference>
<evidence type="ECO:0000313" key="9">
    <source>
        <dbReference type="Proteomes" id="UP000230154"/>
    </source>
</evidence>
<evidence type="ECO:0000313" key="8">
    <source>
        <dbReference type="EMBL" id="PIR74090.1"/>
    </source>
</evidence>
<dbReference type="EMBL" id="PFCB01000030">
    <property type="protein sequence ID" value="PIR74090.1"/>
    <property type="molecule type" value="Genomic_DNA"/>
</dbReference>
<protein>
    <recommendedName>
        <fullName evidence="2">histidine kinase</fullName>
        <ecNumber evidence="2">2.7.13.3</ecNumber>
    </recommendedName>
</protein>
<dbReference type="InterPro" id="IPR000700">
    <property type="entry name" value="PAS-assoc_C"/>
</dbReference>
<sequence length="321" mass="37392">MQTESEKQNPPHNCAEIEDRINHLERALQATIACILILNIDFTVRFVNLAWANMHGLKVDQIIGRPIVPTLMTKSQFEKSRSFLFDRLEKDFEQGYVGEMVFVRKDGGHLFIWGRATIAHNTQGVPDGYIVTGHDITDRKEMEQELISKTRAFDEAQKVARIGSWGWDIERNVVHWSDEMYQIYELEPDSIDVSMEAWIHYFHPDTRQKMFELVEHSLQTKEGFNSFERMVTAQRRNCIIHCITQVEADENGKPIRLYGIVHDVTDAQFTEETLRRQTEELEKMNSLMIGRELKMRALKEKIRQLEAVTPSTRPVDELSVV</sequence>
<dbReference type="PANTHER" id="PTHR43304:SF1">
    <property type="entry name" value="PAC DOMAIN-CONTAINING PROTEIN"/>
    <property type="match status" value="1"/>
</dbReference>
<name>A0A2H0TPK4_9BACT</name>
<evidence type="ECO:0000256" key="3">
    <source>
        <dbReference type="ARBA" id="ARBA00022553"/>
    </source>
</evidence>
<dbReference type="SMART" id="SM00086">
    <property type="entry name" value="PAC"/>
    <property type="match status" value="2"/>
</dbReference>
<dbReference type="GO" id="GO:0004673">
    <property type="term" value="F:protein histidine kinase activity"/>
    <property type="evidence" value="ECO:0007669"/>
    <property type="project" value="UniProtKB-EC"/>
</dbReference>
<keyword evidence="4" id="KW-0808">Transferase</keyword>
<dbReference type="InterPro" id="IPR052162">
    <property type="entry name" value="Sensor_kinase/Photoreceptor"/>
</dbReference>
<dbReference type="SMART" id="SM00091">
    <property type="entry name" value="PAS"/>
    <property type="match status" value="2"/>
</dbReference>
<proteinExistence type="predicted"/>
<dbReference type="Proteomes" id="UP000230154">
    <property type="component" value="Unassembled WGS sequence"/>
</dbReference>
<accession>A0A2H0TPK4</accession>
<dbReference type="InterPro" id="IPR013655">
    <property type="entry name" value="PAS_fold_3"/>
</dbReference>
<dbReference type="SUPFAM" id="SSF55785">
    <property type="entry name" value="PYP-like sensor domain (PAS domain)"/>
    <property type="match status" value="2"/>
</dbReference>
<organism evidence="8 9">
    <name type="scientific">Candidatus Magasanikbacteria bacterium CG10_big_fil_rev_8_21_14_0_10_47_10</name>
    <dbReference type="NCBI Taxonomy" id="1974652"/>
    <lineage>
        <taxon>Bacteria</taxon>
        <taxon>Candidatus Magasanikiibacteriota</taxon>
    </lineage>
</organism>
<dbReference type="AlphaFoldDB" id="A0A2H0TPK4"/>
<keyword evidence="5" id="KW-0418">Kinase</keyword>
<evidence type="ECO:0000259" key="6">
    <source>
        <dbReference type="PROSITE" id="PS50112"/>
    </source>
</evidence>
<dbReference type="Gene3D" id="3.30.450.20">
    <property type="entry name" value="PAS domain"/>
    <property type="match status" value="2"/>
</dbReference>
<dbReference type="Pfam" id="PF08447">
    <property type="entry name" value="PAS_3"/>
    <property type="match status" value="1"/>
</dbReference>
<evidence type="ECO:0000256" key="4">
    <source>
        <dbReference type="ARBA" id="ARBA00022679"/>
    </source>
</evidence>
<dbReference type="InterPro" id="IPR000014">
    <property type="entry name" value="PAS"/>
</dbReference>
<gene>
    <name evidence="8" type="ORF">COU35_04600</name>
</gene>
<comment type="caution">
    <text evidence="8">The sequence shown here is derived from an EMBL/GenBank/DDBJ whole genome shotgun (WGS) entry which is preliminary data.</text>
</comment>
<evidence type="ECO:0000259" key="7">
    <source>
        <dbReference type="PROSITE" id="PS50113"/>
    </source>
</evidence>
<dbReference type="PANTHER" id="PTHR43304">
    <property type="entry name" value="PHYTOCHROME-LIKE PROTEIN CPH1"/>
    <property type="match status" value="1"/>
</dbReference>
<evidence type="ECO:0000256" key="2">
    <source>
        <dbReference type="ARBA" id="ARBA00012438"/>
    </source>
</evidence>
<feature type="domain" description="PAC" evidence="7">
    <location>
        <begin position="96"/>
        <end position="148"/>
    </location>
</feature>
<dbReference type="CDD" id="cd00130">
    <property type="entry name" value="PAS"/>
    <property type="match status" value="2"/>
</dbReference>
<dbReference type="PROSITE" id="PS50113">
    <property type="entry name" value="PAC"/>
    <property type="match status" value="1"/>
</dbReference>
<keyword evidence="3" id="KW-0597">Phosphoprotein</keyword>
<evidence type="ECO:0000256" key="1">
    <source>
        <dbReference type="ARBA" id="ARBA00000085"/>
    </source>
</evidence>
<dbReference type="NCBIfam" id="TIGR00229">
    <property type="entry name" value="sensory_box"/>
    <property type="match status" value="1"/>
</dbReference>
<dbReference type="Pfam" id="PF13426">
    <property type="entry name" value="PAS_9"/>
    <property type="match status" value="1"/>
</dbReference>
<dbReference type="InterPro" id="IPR001610">
    <property type="entry name" value="PAC"/>
</dbReference>
<evidence type="ECO:0000256" key="5">
    <source>
        <dbReference type="ARBA" id="ARBA00022777"/>
    </source>
</evidence>
<dbReference type="InterPro" id="IPR035965">
    <property type="entry name" value="PAS-like_dom_sf"/>
</dbReference>
<dbReference type="EC" id="2.7.13.3" evidence="2"/>
<feature type="domain" description="PAS" evidence="6">
    <location>
        <begin position="20"/>
        <end position="91"/>
    </location>
</feature>
<comment type="catalytic activity">
    <reaction evidence="1">
        <text>ATP + protein L-histidine = ADP + protein N-phospho-L-histidine.</text>
        <dbReference type="EC" id="2.7.13.3"/>
    </reaction>
</comment>